<name>A0A7E4ZQM2_PANRE</name>
<evidence type="ECO:0000256" key="6">
    <source>
        <dbReference type="SAM" id="SignalP"/>
    </source>
</evidence>
<evidence type="ECO:0000256" key="2">
    <source>
        <dbReference type="ARBA" id="ARBA00022801"/>
    </source>
</evidence>
<feature type="domain" description="Peptidase S1" evidence="7">
    <location>
        <begin position="34"/>
        <end position="273"/>
    </location>
</feature>
<keyword evidence="1 5" id="KW-0645">Protease</keyword>
<evidence type="ECO:0000313" key="9">
    <source>
        <dbReference type="WBParaSite" id="Pan_g11310.t1"/>
    </source>
</evidence>
<dbReference type="PRINTS" id="PR00722">
    <property type="entry name" value="CHYMOTRYPSIN"/>
</dbReference>
<dbReference type="PANTHER" id="PTHR24252">
    <property type="entry name" value="ACROSIN-RELATED"/>
    <property type="match status" value="1"/>
</dbReference>
<dbReference type="InterPro" id="IPR033116">
    <property type="entry name" value="TRYPSIN_SER"/>
</dbReference>
<evidence type="ECO:0000256" key="3">
    <source>
        <dbReference type="ARBA" id="ARBA00022825"/>
    </source>
</evidence>
<reference evidence="9" key="2">
    <citation type="submission" date="2020-10" db="UniProtKB">
        <authorList>
            <consortium name="WormBaseParasite"/>
        </authorList>
    </citation>
    <scope>IDENTIFICATION</scope>
</reference>
<evidence type="ECO:0000256" key="5">
    <source>
        <dbReference type="RuleBase" id="RU363034"/>
    </source>
</evidence>
<dbReference type="InterPro" id="IPR001254">
    <property type="entry name" value="Trypsin_dom"/>
</dbReference>
<dbReference type="Proteomes" id="UP000492821">
    <property type="component" value="Unassembled WGS sequence"/>
</dbReference>
<dbReference type="PROSITE" id="PS50240">
    <property type="entry name" value="TRYPSIN_DOM"/>
    <property type="match status" value="1"/>
</dbReference>
<dbReference type="InterPro" id="IPR018114">
    <property type="entry name" value="TRYPSIN_HIS"/>
</dbReference>
<dbReference type="CDD" id="cd00190">
    <property type="entry name" value="Tryp_SPc"/>
    <property type="match status" value="1"/>
</dbReference>
<dbReference type="GO" id="GO:0004252">
    <property type="term" value="F:serine-type endopeptidase activity"/>
    <property type="evidence" value="ECO:0007669"/>
    <property type="project" value="InterPro"/>
</dbReference>
<evidence type="ECO:0000259" key="7">
    <source>
        <dbReference type="PROSITE" id="PS50240"/>
    </source>
</evidence>
<keyword evidence="8" id="KW-1185">Reference proteome</keyword>
<feature type="chain" id="PRO_5028818916" evidence="6">
    <location>
        <begin position="20"/>
        <end position="281"/>
    </location>
</feature>
<dbReference type="SUPFAM" id="SSF50494">
    <property type="entry name" value="Trypsin-like serine proteases"/>
    <property type="match status" value="1"/>
</dbReference>
<dbReference type="AlphaFoldDB" id="A0A7E4ZQM2"/>
<keyword evidence="3 5" id="KW-0720">Serine protease</keyword>
<dbReference type="FunFam" id="2.40.10.10:FF:000003">
    <property type="entry name" value="Transmembrane serine protease 3"/>
    <property type="match status" value="1"/>
</dbReference>
<dbReference type="Gene3D" id="2.40.10.10">
    <property type="entry name" value="Trypsin-like serine proteases"/>
    <property type="match status" value="1"/>
</dbReference>
<dbReference type="PROSITE" id="PS00135">
    <property type="entry name" value="TRYPSIN_SER"/>
    <property type="match status" value="1"/>
</dbReference>
<dbReference type="GO" id="GO:0006508">
    <property type="term" value="P:proteolysis"/>
    <property type="evidence" value="ECO:0007669"/>
    <property type="project" value="UniProtKB-KW"/>
</dbReference>
<protein>
    <submittedName>
        <fullName evidence="9">Peptidase S1 domain-containing protein</fullName>
    </submittedName>
</protein>
<reference evidence="8" key="1">
    <citation type="journal article" date="2013" name="Genetics">
        <title>The draft genome and transcriptome of Panagrellus redivivus are shaped by the harsh demands of a free-living lifestyle.</title>
        <authorList>
            <person name="Srinivasan J."/>
            <person name="Dillman A.R."/>
            <person name="Macchietto M.G."/>
            <person name="Heikkinen L."/>
            <person name="Lakso M."/>
            <person name="Fracchia K.M."/>
            <person name="Antoshechkin I."/>
            <person name="Mortazavi A."/>
            <person name="Wong G."/>
            <person name="Sternberg P.W."/>
        </authorList>
    </citation>
    <scope>NUCLEOTIDE SEQUENCE [LARGE SCALE GENOMIC DNA]</scope>
    <source>
        <strain evidence="8">MT8872</strain>
    </source>
</reference>
<accession>A0A7E4ZQM2</accession>
<evidence type="ECO:0000256" key="4">
    <source>
        <dbReference type="ARBA" id="ARBA00023157"/>
    </source>
</evidence>
<dbReference type="PANTHER" id="PTHR24252:SF10">
    <property type="entry name" value="SERINE PROTEASE 56"/>
    <property type="match status" value="1"/>
</dbReference>
<dbReference type="WBParaSite" id="Pan_g11310.t1">
    <property type="protein sequence ID" value="Pan_g11310.t1"/>
    <property type="gene ID" value="Pan_g11310"/>
</dbReference>
<keyword evidence="6" id="KW-0732">Signal</keyword>
<dbReference type="InterPro" id="IPR009003">
    <property type="entry name" value="Peptidase_S1_PA"/>
</dbReference>
<feature type="signal peptide" evidence="6">
    <location>
        <begin position="1"/>
        <end position="19"/>
    </location>
</feature>
<sequence>MQISLLILFLCGTTVAALGYQCGQTPILPEDNRIVGGAAAVPHSWPWQVLLQITTRYNKTHDNVQTCGGTIISNYWILTAAHCFDKTSDPDDIEVYSGNHYVDAPAVLHRVENVIIHPKYDSIINNRDIALIELAAPIKYNRHTRPICLPSWDKNIELTTKTAWATGWGDIEQGASTNELLQVEVPFVDMPTCRSTLRKAYPLYPFDKRIHLCAGKESRDACQGDSGGPLVFQTDNEAWFQVGITSWGVGCGETPGVYTRVSAYCGWIYSTTNGDVDCQRN</sequence>
<keyword evidence="2 5" id="KW-0378">Hydrolase</keyword>
<proteinExistence type="predicted"/>
<dbReference type="InterPro" id="IPR001314">
    <property type="entry name" value="Peptidase_S1A"/>
</dbReference>
<organism evidence="8 9">
    <name type="scientific">Panagrellus redivivus</name>
    <name type="common">Microworm</name>
    <dbReference type="NCBI Taxonomy" id="6233"/>
    <lineage>
        <taxon>Eukaryota</taxon>
        <taxon>Metazoa</taxon>
        <taxon>Ecdysozoa</taxon>
        <taxon>Nematoda</taxon>
        <taxon>Chromadorea</taxon>
        <taxon>Rhabditida</taxon>
        <taxon>Tylenchina</taxon>
        <taxon>Panagrolaimomorpha</taxon>
        <taxon>Panagrolaimoidea</taxon>
        <taxon>Panagrolaimidae</taxon>
        <taxon>Panagrellus</taxon>
    </lineage>
</organism>
<dbReference type="Pfam" id="PF00089">
    <property type="entry name" value="Trypsin"/>
    <property type="match status" value="1"/>
</dbReference>
<dbReference type="SMART" id="SM00020">
    <property type="entry name" value="Tryp_SPc"/>
    <property type="match status" value="1"/>
</dbReference>
<dbReference type="InterPro" id="IPR043504">
    <property type="entry name" value="Peptidase_S1_PA_chymotrypsin"/>
</dbReference>
<evidence type="ECO:0000313" key="8">
    <source>
        <dbReference type="Proteomes" id="UP000492821"/>
    </source>
</evidence>
<keyword evidence="4" id="KW-1015">Disulfide bond</keyword>
<evidence type="ECO:0000256" key="1">
    <source>
        <dbReference type="ARBA" id="ARBA00022670"/>
    </source>
</evidence>
<dbReference type="PROSITE" id="PS00134">
    <property type="entry name" value="TRYPSIN_HIS"/>
    <property type="match status" value="1"/>
</dbReference>